<keyword evidence="1" id="KW-1133">Transmembrane helix</keyword>
<feature type="transmembrane region" description="Helical" evidence="1">
    <location>
        <begin position="61"/>
        <end position="80"/>
    </location>
</feature>
<name>A0A382DU75_9ZZZZ</name>
<dbReference type="AlphaFoldDB" id="A0A382DU75"/>
<reference evidence="3" key="1">
    <citation type="submission" date="2018-05" db="EMBL/GenBank/DDBJ databases">
        <authorList>
            <person name="Lanie J.A."/>
            <person name="Ng W.-L."/>
            <person name="Kazmierczak K.M."/>
            <person name="Andrzejewski T.M."/>
            <person name="Davidsen T.M."/>
            <person name="Wayne K.J."/>
            <person name="Tettelin H."/>
            <person name="Glass J.I."/>
            <person name="Rusch D."/>
            <person name="Podicherti R."/>
            <person name="Tsui H.-C.T."/>
            <person name="Winkler M.E."/>
        </authorList>
    </citation>
    <scope>NUCLEOTIDE SEQUENCE</scope>
</reference>
<evidence type="ECO:0000313" key="3">
    <source>
        <dbReference type="EMBL" id="SVB41815.1"/>
    </source>
</evidence>
<gene>
    <name evidence="3" type="ORF">METZ01_LOCUS194669</name>
</gene>
<feature type="transmembrane region" description="Helical" evidence="1">
    <location>
        <begin position="164"/>
        <end position="182"/>
    </location>
</feature>
<evidence type="ECO:0000259" key="2">
    <source>
        <dbReference type="Pfam" id="PF26626"/>
    </source>
</evidence>
<sequence length="183" mass="21037">MIFFIIYFTSIIIVTLGFGLLVKNFLIKEGLIYSMGVGGTGLLGFYFILLLSFLLHFFLPINYYINGLIFFIGIILFFYFNNIFSVYLPKKYILLIFVLILPGLFSIKGHPDLEWYHLPYLNYLKDFKIIFGIANVNDFLAFQSWNDIAGVLRLPVIDAKGVNVIPAVFAIYFTVSLIELLAR</sequence>
<accession>A0A382DU75</accession>
<feature type="transmembrane region" description="Helical" evidence="1">
    <location>
        <begin position="33"/>
        <end position="55"/>
    </location>
</feature>
<dbReference type="EMBL" id="UINC01041063">
    <property type="protein sequence ID" value="SVB41815.1"/>
    <property type="molecule type" value="Genomic_DNA"/>
</dbReference>
<dbReference type="InterPro" id="IPR058514">
    <property type="entry name" value="DUF8201"/>
</dbReference>
<feature type="domain" description="DUF8201" evidence="2">
    <location>
        <begin position="1"/>
        <end position="179"/>
    </location>
</feature>
<proteinExistence type="predicted"/>
<evidence type="ECO:0000256" key="1">
    <source>
        <dbReference type="SAM" id="Phobius"/>
    </source>
</evidence>
<feature type="transmembrane region" description="Helical" evidence="1">
    <location>
        <begin position="92"/>
        <end position="110"/>
    </location>
</feature>
<keyword evidence="1" id="KW-0472">Membrane</keyword>
<feature type="transmembrane region" description="Helical" evidence="1">
    <location>
        <begin position="6"/>
        <end position="26"/>
    </location>
</feature>
<dbReference type="Pfam" id="PF26626">
    <property type="entry name" value="DUF8201"/>
    <property type="match status" value="1"/>
</dbReference>
<organism evidence="3">
    <name type="scientific">marine metagenome</name>
    <dbReference type="NCBI Taxonomy" id="408172"/>
    <lineage>
        <taxon>unclassified sequences</taxon>
        <taxon>metagenomes</taxon>
        <taxon>ecological metagenomes</taxon>
    </lineage>
</organism>
<feature type="non-terminal residue" evidence="3">
    <location>
        <position position="183"/>
    </location>
</feature>
<keyword evidence="1" id="KW-0812">Transmembrane</keyword>
<protein>
    <recommendedName>
        <fullName evidence="2">DUF8201 domain-containing protein</fullName>
    </recommendedName>
</protein>